<dbReference type="Proteomes" id="UP001153334">
    <property type="component" value="Unassembled WGS sequence"/>
</dbReference>
<reference evidence="1" key="1">
    <citation type="submission" date="2022-11" db="EMBL/GenBank/DDBJ databases">
        <title>Genome Sequence of Nemania bipapillata.</title>
        <authorList>
            <person name="Buettner E."/>
        </authorList>
    </citation>
    <scope>NUCLEOTIDE SEQUENCE</scope>
    <source>
        <strain evidence="1">CP14</strain>
    </source>
</reference>
<evidence type="ECO:0000313" key="1">
    <source>
        <dbReference type="EMBL" id="KAJ8111550.1"/>
    </source>
</evidence>
<evidence type="ECO:0000313" key="2">
    <source>
        <dbReference type="Proteomes" id="UP001153334"/>
    </source>
</evidence>
<protein>
    <submittedName>
        <fullName evidence="1">Uncharacterized protein</fullName>
    </submittedName>
</protein>
<gene>
    <name evidence="1" type="ORF">ONZ43_g5597</name>
</gene>
<dbReference type="EMBL" id="JAPESX010001774">
    <property type="protein sequence ID" value="KAJ8111550.1"/>
    <property type="molecule type" value="Genomic_DNA"/>
</dbReference>
<proteinExistence type="predicted"/>
<keyword evidence="2" id="KW-1185">Reference proteome</keyword>
<comment type="caution">
    <text evidence="1">The sequence shown here is derived from an EMBL/GenBank/DDBJ whole genome shotgun (WGS) entry which is preliminary data.</text>
</comment>
<sequence>MLSSVLSFTPEISAQVSDYCTKKSNDVSPASNELWDWTCNRFEDADKMSSPLQNATMKFLAEFIGARRVLEIGCYTGYSALAWYEATEKNKAEIITLELDPKMIAASRETFNKYNLNDRVKLIEGPAGESLKKLTGQFDLIFVDANKEGYEGYVKHILDHKLLSPGGLIMCDNVFARGMTISTEANPQLPAKVRPYWTENGKALRKFCDFCKDDERVDVVLLPLFDGVTWIKWRENKANFLPLNGQ</sequence>
<accession>A0ACC2I8Q6</accession>
<organism evidence="1 2">
    <name type="scientific">Nemania bipapillata</name>
    <dbReference type="NCBI Taxonomy" id="110536"/>
    <lineage>
        <taxon>Eukaryota</taxon>
        <taxon>Fungi</taxon>
        <taxon>Dikarya</taxon>
        <taxon>Ascomycota</taxon>
        <taxon>Pezizomycotina</taxon>
        <taxon>Sordariomycetes</taxon>
        <taxon>Xylariomycetidae</taxon>
        <taxon>Xylariales</taxon>
        <taxon>Xylariaceae</taxon>
        <taxon>Nemania</taxon>
    </lineage>
</organism>
<name>A0ACC2I8Q6_9PEZI</name>